<dbReference type="EMBL" id="LAVV01006412">
    <property type="protein sequence ID" value="KNZ60065.1"/>
    <property type="molecule type" value="Genomic_DNA"/>
</dbReference>
<reference evidence="1 2" key="1">
    <citation type="submission" date="2015-08" db="EMBL/GenBank/DDBJ databases">
        <title>Next Generation Sequencing and Analysis of the Genome of Puccinia sorghi L Schw, the Causal Agent of Maize Common Rust.</title>
        <authorList>
            <person name="Rochi L."/>
            <person name="Burguener G."/>
            <person name="Darino M."/>
            <person name="Turjanski A."/>
            <person name="Kreff E."/>
            <person name="Dieguez M.J."/>
            <person name="Sacco F."/>
        </authorList>
    </citation>
    <scope>NUCLEOTIDE SEQUENCE [LARGE SCALE GENOMIC DNA]</scope>
    <source>
        <strain evidence="1 2">RO10H11247</strain>
    </source>
</reference>
<evidence type="ECO:0000313" key="1">
    <source>
        <dbReference type="EMBL" id="KNZ60065.1"/>
    </source>
</evidence>
<dbReference type="VEuPathDB" id="FungiDB:VP01_1617g1"/>
<keyword evidence="2" id="KW-1185">Reference proteome</keyword>
<gene>
    <name evidence="1" type="ORF">VP01_1617g1</name>
</gene>
<evidence type="ECO:0000313" key="2">
    <source>
        <dbReference type="Proteomes" id="UP000037035"/>
    </source>
</evidence>
<proteinExistence type="predicted"/>
<protein>
    <submittedName>
        <fullName evidence="1">Uncharacterized protein</fullName>
    </submittedName>
</protein>
<comment type="caution">
    <text evidence="1">The sequence shown here is derived from an EMBL/GenBank/DDBJ whole genome shotgun (WGS) entry which is preliminary data.</text>
</comment>
<dbReference type="Proteomes" id="UP000037035">
    <property type="component" value="Unassembled WGS sequence"/>
</dbReference>
<organism evidence="1 2">
    <name type="scientific">Puccinia sorghi</name>
    <dbReference type="NCBI Taxonomy" id="27349"/>
    <lineage>
        <taxon>Eukaryota</taxon>
        <taxon>Fungi</taxon>
        <taxon>Dikarya</taxon>
        <taxon>Basidiomycota</taxon>
        <taxon>Pucciniomycotina</taxon>
        <taxon>Pucciniomycetes</taxon>
        <taxon>Pucciniales</taxon>
        <taxon>Pucciniaceae</taxon>
        <taxon>Puccinia</taxon>
    </lineage>
</organism>
<name>A0A0L6VIW9_9BASI</name>
<dbReference type="OrthoDB" id="2516739at2759"/>
<dbReference type="AlphaFoldDB" id="A0A0L6VIW9"/>
<sequence>MGAPPPPVEQHAPFTGDGVNQQAYRYQAHSAPEFEHLSRLEPMKIKDLWFSGDLAQLLSFLPHIWDFLHPHGLLFQSETRRVVWILRHFGFAPLDHWCCPSPAENWYNSLVIDNARKAGVHDFYVDLDGQEFTLPTLVSVPEFLDGLIKVFGDKFINDNAKRALAVCKQSHHWRFNSQFKSLVYLVEGVEDSCIQIYVQGLNPRIIRKAMSKEWIKTKTLGRKMELASEALWSLYRRGGSCGSQQ</sequence>
<accession>A0A0L6VIW9</accession>